<dbReference type="Pfam" id="PF13793">
    <property type="entry name" value="Pribosyltran_N"/>
    <property type="match status" value="1"/>
</dbReference>
<evidence type="ECO:0000256" key="4">
    <source>
        <dbReference type="ARBA" id="ARBA00022727"/>
    </source>
</evidence>
<evidence type="ECO:0000256" key="7">
    <source>
        <dbReference type="ARBA" id="ARBA00022840"/>
    </source>
</evidence>
<dbReference type="GO" id="GO:0005737">
    <property type="term" value="C:cytoplasm"/>
    <property type="evidence" value="ECO:0007669"/>
    <property type="project" value="UniProtKB-SubCell"/>
</dbReference>
<feature type="binding site" evidence="10">
    <location>
        <position position="132"/>
    </location>
    <ligand>
        <name>Mg(2+)</name>
        <dbReference type="ChEBI" id="CHEBI:18420"/>
    </ligand>
</feature>
<comment type="catalytic activity">
    <reaction evidence="9 10">
        <text>D-ribose 5-phosphate + ATP = 5-phospho-alpha-D-ribose 1-diphosphate + AMP + H(+)</text>
        <dbReference type="Rhea" id="RHEA:15609"/>
        <dbReference type="ChEBI" id="CHEBI:15378"/>
        <dbReference type="ChEBI" id="CHEBI:30616"/>
        <dbReference type="ChEBI" id="CHEBI:58017"/>
        <dbReference type="ChEBI" id="CHEBI:78346"/>
        <dbReference type="ChEBI" id="CHEBI:456215"/>
        <dbReference type="EC" id="2.7.6.1"/>
    </reaction>
</comment>
<dbReference type="GO" id="GO:0006164">
    <property type="term" value="P:purine nucleotide biosynthetic process"/>
    <property type="evidence" value="ECO:0007669"/>
    <property type="project" value="TreeGrafter"/>
</dbReference>
<keyword evidence="2 10" id="KW-0808">Transferase</keyword>
<dbReference type="GO" id="GO:0002189">
    <property type="term" value="C:ribose phosphate diphosphokinase complex"/>
    <property type="evidence" value="ECO:0007669"/>
    <property type="project" value="TreeGrafter"/>
</dbReference>
<keyword evidence="6 10" id="KW-0418">Kinase</keyword>
<feature type="binding site" evidence="10">
    <location>
        <position position="220"/>
    </location>
    <ligand>
        <name>D-ribose 5-phosphate</name>
        <dbReference type="ChEBI" id="CHEBI:78346"/>
    </ligand>
</feature>
<evidence type="ECO:0000313" key="12">
    <source>
        <dbReference type="EMBL" id="PKQ69755.1"/>
    </source>
</evidence>
<feature type="binding site" evidence="10">
    <location>
        <begin position="224"/>
        <end position="228"/>
    </location>
    <ligand>
        <name>D-ribose 5-phosphate</name>
        <dbReference type="ChEBI" id="CHEBI:78346"/>
    </ligand>
</feature>
<dbReference type="NCBIfam" id="TIGR01251">
    <property type="entry name" value="ribP_PPkin"/>
    <property type="match status" value="1"/>
</dbReference>
<dbReference type="FunFam" id="3.40.50.2020:FF:000002">
    <property type="entry name" value="Ribose-phosphate pyrophosphokinase"/>
    <property type="match status" value="1"/>
</dbReference>
<comment type="subunit">
    <text evidence="10">Homohexamer.</text>
</comment>
<name>A0A2N3IHF5_9BACT</name>
<feature type="binding site" evidence="10">
    <location>
        <begin position="98"/>
        <end position="99"/>
    </location>
    <ligand>
        <name>ATP</name>
        <dbReference type="ChEBI" id="CHEBI:30616"/>
    </ligand>
</feature>
<feature type="binding site" evidence="10">
    <location>
        <begin position="40"/>
        <end position="42"/>
    </location>
    <ligand>
        <name>ATP</name>
        <dbReference type="ChEBI" id="CHEBI:30616"/>
    </ligand>
</feature>
<evidence type="ECO:0000256" key="3">
    <source>
        <dbReference type="ARBA" id="ARBA00022723"/>
    </source>
</evidence>
<evidence type="ECO:0000256" key="8">
    <source>
        <dbReference type="ARBA" id="ARBA00022842"/>
    </source>
</evidence>
<keyword evidence="1 10" id="KW-0963">Cytoplasm</keyword>
<keyword evidence="4 10" id="KW-0545">Nucleotide biosynthesis</keyword>
<dbReference type="GO" id="GO:0000287">
    <property type="term" value="F:magnesium ion binding"/>
    <property type="evidence" value="ECO:0007669"/>
    <property type="project" value="UniProtKB-UniRule"/>
</dbReference>
<evidence type="ECO:0000256" key="6">
    <source>
        <dbReference type="ARBA" id="ARBA00022777"/>
    </source>
</evidence>
<evidence type="ECO:0000256" key="10">
    <source>
        <dbReference type="HAMAP-Rule" id="MF_00583"/>
    </source>
</evidence>
<dbReference type="Proteomes" id="UP000233387">
    <property type="component" value="Unassembled WGS sequence"/>
</dbReference>
<proteinExistence type="inferred from homology"/>
<keyword evidence="7 10" id="KW-0067">ATP-binding</keyword>
<accession>A0A2N3IHF5</accession>
<evidence type="ECO:0000256" key="1">
    <source>
        <dbReference type="ARBA" id="ARBA00022490"/>
    </source>
</evidence>
<dbReference type="FunFam" id="3.40.50.2020:FF:000007">
    <property type="entry name" value="Ribose-phosphate pyrophosphokinase"/>
    <property type="match status" value="1"/>
</dbReference>
<dbReference type="AlphaFoldDB" id="A0A2N3IHF5"/>
<dbReference type="UniPathway" id="UPA00087">
    <property type="reaction ID" value="UER00172"/>
</dbReference>
<dbReference type="PANTHER" id="PTHR10210:SF41">
    <property type="entry name" value="RIBOSE-PHOSPHATE PYROPHOSPHOKINASE 1, CHLOROPLASTIC"/>
    <property type="match status" value="1"/>
</dbReference>
<keyword evidence="8 10" id="KW-0460">Magnesium</keyword>
<reference evidence="12 13" key="1">
    <citation type="submission" date="2017-06" db="EMBL/GenBank/DDBJ databases">
        <title>Raineya orbicola gen. nov., sp. nov. a slightly thermophilic bacterium of the phylum Bacteroidetes and the description of Raineyaceae fam. nov.</title>
        <authorList>
            <person name="Albuquerque L."/>
            <person name="Polonia A.R.M."/>
            <person name="Barroso C."/>
            <person name="Froufe H.J.C."/>
            <person name="Lage O."/>
            <person name="Lobo-Da-Cunha A."/>
            <person name="Egas C."/>
            <person name="Da Costa M.S."/>
        </authorList>
    </citation>
    <scope>NUCLEOTIDE SEQUENCE [LARGE SCALE GENOMIC DNA]</scope>
    <source>
        <strain evidence="12 13">SPSPC-11</strain>
    </source>
</reference>
<evidence type="ECO:0000256" key="5">
    <source>
        <dbReference type="ARBA" id="ARBA00022741"/>
    </source>
</evidence>
<evidence type="ECO:0000313" key="13">
    <source>
        <dbReference type="Proteomes" id="UP000233387"/>
    </source>
</evidence>
<dbReference type="PANTHER" id="PTHR10210">
    <property type="entry name" value="RIBOSE-PHOSPHATE DIPHOSPHOKINASE FAMILY MEMBER"/>
    <property type="match status" value="1"/>
</dbReference>
<dbReference type="EMBL" id="NKXO01000016">
    <property type="protein sequence ID" value="PKQ69755.1"/>
    <property type="molecule type" value="Genomic_DNA"/>
</dbReference>
<dbReference type="InterPro" id="IPR029099">
    <property type="entry name" value="Pribosyltran_N"/>
</dbReference>
<comment type="function">
    <text evidence="10">Involved in the biosynthesis of the central metabolite phospho-alpha-D-ribosyl-1-pyrophosphate (PRPP) via the transfer of pyrophosphoryl group from ATP to 1-hydroxyl of ribose-5-phosphate (Rib-5-P).</text>
</comment>
<dbReference type="Gene3D" id="3.40.50.2020">
    <property type="match status" value="2"/>
</dbReference>
<dbReference type="InterPro" id="IPR005946">
    <property type="entry name" value="Rib-P_diPkinase"/>
</dbReference>
<dbReference type="InterPro" id="IPR000842">
    <property type="entry name" value="PRib_PP_synth_CS"/>
</dbReference>
<keyword evidence="5 10" id="KW-0547">Nucleotide-binding</keyword>
<dbReference type="HAMAP" id="MF_00583_B">
    <property type="entry name" value="RibP_PPkinase_B"/>
    <property type="match status" value="1"/>
</dbReference>
<evidence type="ECO:0000256" key="2">
    <source>
        <dbReference type="ARBA" id="ARBA00022679"/>
    </source>
</evidence>
<dbReference type="Pfam" id="PF14572">
    <property type="entry name" value="Pribosyl_synth"/>
    <property type="match status" value="1"/>
</dbReference>
<comment type="cofactor">
    <cofactor evidence="10">
        <name>Mg(2+)</name>
        <dbReference type="ChEBI" id="CHEBI:18420"/>
    </cofactor>
    <text evidence="10">Binds 2 Mg(2+) ions per subunit.</text>
</comment>
<dbReference type="GO" id="GO:0004749">
    <property type="term" value="F:ribose phosphate diphosphokinase activity"/>
    <property type="evidence" value="ECO:0007669"/>
    <property type="project" value="UniProtKB-UniRule"/>
</dbReference>
<dbReference type="SMART" id="SM01400">
    <property type="entry name" value="Pribosyltran_N"/>
    <property type="match status" value="1"/>
</dbReference>
<dbReference type="CDD" id="cd06223">
    <property type="entry name" value="PRTases_typeI"/>
    <property type="match status" value="1"/>
</dbReference>
<protein>
    <recommendedName>
        <fullName evidence="10">Ribose-phosphate pyrophosphokinase</fullName>
        <shortName evidence="10">RPPK</shortName>
        <ecNumber evidence="10">2.7.6.1</ecNumber>
    </recommendedName>
    <alternativeName>
        <fullName evidence="10">5-phospho-D-ribosyl alpha-1-diphosphate synthase</fullName>
    </alternativeName>
    <alternativeName>
        <fullName evidence="10">Phosphoribosyl diphosphate synthase</fullName>
    </alternativeName>
    <alternativeName>
        <fullName evidence="10">Phosphoribosyl pyrophosphate synthase</fullName>
        <shortName evidence="10">P-Rib-PP synthase</shortName>
        <shortName evidence="10">PRPP synthase</shortName>
        <shortName evidence="10">PRPPase</shortName>
    </alternativeName>
</protein>
<sequence length="316" mass="34280">MANPAFVKLFSGTASRYLAEKIALEYGKDLGEIAIQRFSDGEISPSFTESVRGCNVFLIQSTFPPADNLMELLLMIDAARRASAQYVTVVMPYFGYARQDRKDKPRVAIAAKLVANLLSAAGADRLITCDLHAGQIQGFFDFPVDHLDGQVVFAPYLQSLNLPKMVFAAPDVGGVGRARAFATIFAADMVVCDKHRKRANEIAAMQIIGDVEGADVVIVDDIIDTGGTITKAAQIIKEKGARSVRAVCTHPVLSGKAYENIENSVLEEVIVSDTIPLKKQCSKITVLSVAPLFAKAIRSVHEYESISSLFIVPQKI</sequence>
<dbReference type="PROSITE" id="PS00114">
    <property type="entry name" value="PRPP_SYNTHASE"/>
    <property type="match status" value="1"/>
</dbReference>
<comment type="pathway">
    <text evidence="10">Metabolic intermediate biosynthesis; 5-phospho-alpha-D-ribose 1-diphosphate biosynthesis; 5-phospho-alpha-D-ribose 1-diphosphate from D-ribose 5-phosphate (route I): step 1/1.</text>
</comment>
<dbReference type="GO" id="GO:0005524">
    <property type="term" value="F:ATP binding"/>
    <property type="evidence" value="ECO:0007669"/>
    <property type="project" value="UniProtKB-KW"/>
</dbReference>
<dbReference type="RefSeq" id="WP_101358477.1">
    <property type="nucleotide sequence ID" value="NZ_NKXO01000016.1"/>
</dbReference>
<feature type="binding site" evidence="10">
    <location>
        <position position="171"/>
    </location>
    <ligand>
        <name>Mg(2+)</name>
        <dbReference type="ChEBI" id="CHEBI:18420"/>
    </ligand>
</feature>
<keyword evidence="13" id="KW-1185">Reference proteome</keyword>
<organism evidence="12 13">
    <name type="scientific">Raineya orbicola</name>
    <dbReference type="NCBI Taxonomy" id="2016530"/>
    <lineage>
        <taxon>Bacteria</taxon>
        <taxon>Pseudomonadati</taxon>
        <taxon>Bacteroidota</taxon>
        <taxon>Cytophagia</taxon>
        <taxon>Cytophagales</taxon>
        <taxon>Raineyaceae</taxon>
        <taxon>Raineya</taxon>
    </lineage>
</organism>
<dbReference type="GO" id="GO:0016301">
    <property type="term" value="F:kinase activity"/>
    <property type="evidence" value="ECO:0007669"/>
    <property type="project" value="UniProtKB-KW"/>
</dbReference>
<evidence type="ECO:0000256" key="9">
    <source>
        <dbReference type="ARBA" id="ARBA00049535"/>
    </source>
</evidence>
<dbReference type="EC" id="2.7.6.1" evidence="10"/>
<feature type="binding site" evidence="10">
    <location>
        <position position="196"/>
    </location>
    <ligand>
        <name>D-ribose 5-phosphate</name>
        <dbReference type="ChEBI" id="CHEBI:78346"/>
    </ligand>
</feature>
<gene>
    <name evidence="10" type="primary">prs</name>
    <name evidence="12" type="ORF">Rain11_1210</name>
</gene>
<comment type="similarity">
    <text evidence="10">Belongs to the ribose-phosphate pyrophosphokinase family. Class I subfamily.</text>
</comment>
<dbReference type="InterPro" id="IPR000836">
    <property type="entry name" value="PRTase_dom"/>
</dbReference>
<dbReference type="GO" id="GO:0006015">
    <property type="term" value="P:5-phosphoribose 1-diphosphate biosynthetic process"/>
    <property type="evidence" value="ECO:0007669"/>
    <property type="project" value="UniProtKB-UniRule"/>
</dbReference>
<dbReference type="InterPro" id="IPR037515">
    <property type="entry name" value="Rib-P_diPkinase_bac"/>
</dbReference>
<dbReference type="NCBIfam" id="NF002320">
    <property type="entry name" value="PRK01259.1"/>
    <property type="match status" value="1"/>
</dbReference>
<feature type="active site" evidence="10">
    <location>
        <position position="194"/>
    </location>
</feature>
<keyword evidence="3 10" id="KW-0479">Metal-binding</keyword>
<dbReference type="GO" id="GO:0009156">
    <property type="term" value="P:ribonucleoside monophosphate biosynthetic process"/>
    <property type="evidence" value="ECO:0007669"/>
    <property type="project" value="InterPro"/>
</dbReference>
<comment type="subcellular location">
    <subcellularLocation>
        <location evidence="10">Cytoplasm</location>
    </subcellularLocation>
</comment>
<feature type="domain" description="Ribose-phosphate pyrophosphokinase N-terminal" evidence="11">
    <location>
        <begin position="7"/>
        <end position="122"/>
    </location>
</feature>
<dbReference type="InterPro" id="IPR029057">
    <property type="entry name" value="PRTase-like"/>
</dbReference>
<dbReference type="SUPFAM" id="SSF53271">
    <property type="entry name" value="PRTase-like"/>
    <property type="match status" value="1"/>
</dbReference>
<dbReference type="OrthoDB" id="9777067at2"/>
<comment type="caution">
    <text evidence="12">The sequence shown here is derived from an EMBL/GenBank/DDBJ whole genome shotgun (WGS) entry which is preliminary data.</text>
</comment>
<evidence type="ECO:0000259" key="11">
    <source>
        <dbReference type="Pfam" id="PF13793"/>
    </source>
</evidence>